<dbReference type="GO" id="GO:0043565">
    <property type="term" value="F:sequence-specific DNA binding"/>
    <property type="evidence" value="ECO:0007669"/>
    <property type="project" value="InterPro"/>
</dbReference>
<proteinExistence type="predicted"/>
<name>A0A363NSJ9_9SPHI</name>
<dbReference type="SUPFAM" id="SSF46689">
    <property type="entry name" value="Homeodomain-like"/>
    <property type="match status" value="2"/>
</dbReference>
<accession>A0A363NSJ9</accession>
<dbReference type="GO" id="GO:0003700">
    <property type="term" value="F:DNA-binding transcription factor activity"/>
    <property type="evidence" value="ECO:0007669"/>
    <property type="project" value="InterPro"/>
</dbReference>
<evidence type="ECO:0000259" key="4">
    <source>
        <dbReference type="PROSITE" id="PS01124"/>
    </source>
</evidence>
<organism evidence="5 6">
    <name type="scientific">Sphingobacterium athyrii</name>
    <dbReference type="NCBI Taxonomy" id="2152717"/>
    <lineage>
        <taxon>Bacteria</taxon>
        <taxon>Pseudomonadati</taxon>
        <taxon>Bacteroidota</taxon>
        <taxon>Sphingobacteriia</taxon>
        <taxon>Sphingobacteriales</taxon>
        <taxon>Sphingobacteriaceae</taxon>
        <taxon>Sphingobacterium</taxon>
    </lineage>
</organism>
<dbReference type="PANTHER" id="PTHR46796">
    <property type="entry name" value="HTH-TYPE TRANSCRIPTIONAL ACTIVATOR RHAS-RELATED"/>
    <property type="match status" value="1"/>
</dbReference>
<dbReference type="Proteomes" id="UP000250831">
    <property type="component" value="Unassembled WGS sequence"/>
</dbReference>
<dbReference type="AlphaFoldDB" id="A0A363NSJ9"/>
<dbReference type="EMBL" id="QCXX01000004">
    <property type="protein sequence ID" value="PUV23754.1"/>
    <property type="molecule type" value="Genomic_DNA"/>
</dbReference>
<evidence type="ECO:0000313" key="5">
    <source>
        <dbReference type="EMBL" id="PUV23754.1"/>
    </source>
</evidence>
<dbReference type="Gene3D" id="1.10.10.60">
    <property type="entry name" value="Homeodomain-like"/>
    <property type="match status" value="2"/>
</dbReference>
<keyword evidence="2" id="KW-0238">DNA-binding</keyword>
<sequence length="303" mass="35301">MKDRTLIHTLPFSQGRELSTLVENRRAFTLDSLELNIYETYRVSEYVPLRFDDLVMINMIQGKKIMHLDHMKAFDYLPGQMIVLPSMVGMHIDFPEATLEQPTQCSALTIRKEKIEAVLDYLNEFYPKEQLDRWHIDPELFHLYNSNELAELVNKLFQIIISENPLKDVLADLTFKELTIRLLQSQSLMALKVGKSPNKVLVHLQEFIRRNITEKISIELLEKAAHMSKASLTRMFNRELGLSPMEYVIQQRIHKAKQLLLLTRNVKESCFGAGFNDVNYFVRLFKNRVGITPGAFVLTQWQS</sequence>
<evidence type="ECO:0000256" key="1">
    <source>
        <dbReference type="ARBA" id="ARBA00023015"/>
    </source>
</evidence>
<reference evidence="5 6" key="1">
    <citation type="submission" date="2018-04" db="EMBL/GenBank/DDBJ databases">
        <title>Sphingobacterium sp. M46 Genome.</title>
        <authorList>
            <person name="Cheng J."/>
            <person name="Li Y."/>
        </authorList>
    </citation>
    <scope>NUCLEOTIDE SEQUENCE [LARGE SCALE GENOMIC DNA]</scope>
    <source>
        <strain evidence="5 6">M46</strain>
    </source>
</reference>
<keyword evidence="3" id="KW-0804">Transcription</keyword>
<evidence type="ECO:0000313" key="6">
    <source>
        <dbReference type="Proteomes" id="UP000250831"/>
    </source>
</evidence>
<evidence type="ECO:0000256" key="3">
    <source>
        <dbReference type="ARBA" id="ARBA00023163"/>
    </source>
</evidence>
<dbReference type="InterPro" id="IPR009057">
    <property type="entry name" value="Homeodomain-like_sf"/>
</dbReference>
<keyword evidence="1" id="KW-0805">Transcription regulation</keyword>
<feature type="domain" description="HTH araC/xylS-type" evidence="4">
    <location>
        <begin position="202"/>
        <end position="299"/>
    </location>
</feature>
<gene>
    <name evidence="5" type="ORF">DCO56_17905</name>
</gene>
<dbReference type="InterPro" id="IPR018062">
    <property type="entry name" value="HTH_AraC-typ_CS"/>
</dbReference>
<dbReference type="RefSeq" id="WP_108635087.1">
    <property type="nucleotide sequence ID" value="NZ_QCXX01000004.1"/>
</dbReference>
<keyword evidence="6" id="KW-1185">Reference proteome</keyword>
<dbReference type="PANTHER" id="PTHR46796:SF6">
    <property type="entry name" value="ARAC SUBFAMILY"/>
    <property type="match status" value="1"/>
</dbReference>
<dbReference type="InterPro" id="IPR018060">
    <property type="entry name" value="HTH_AraC"/>
</dbReference>
<dbReference type="SMART" id="SM00342">
    <property type="entry name" value="HTH_ARAC"/>
    <property type="match status" value="1"/>
</dbReference>
<dbReference type="InterPro" id="IPR009594">
    <property type="entry name" value="Tscrpt_reg_HTH_AraC_N"/>
</dbReference>
<comment type="caution">
    <text evidence="5">The sequence shown here is derived from an EMBL/GenBank/DDBJ whole genome shotgun (WGS) entry which is preliminary data.</text>
</comment>
<dbReference type="OrthoDB" id="9779074at2"/>
<protein>
    <submittedName>
        <fullName evidence="5">AraC family transcriptional regulator</fullName>
    </submittedName>
</protein>
<dbReference type="Pfam" id="PF12833">
    <property type="entry name" value="HTH_18"/>
    <property type="match status" value="1"/>
</dbReference>
<dbReference type="PROSITE" id="PS00041">
    <property type="entry name" value="HTH_ARAC_FAMILY_1"/>
    <property type="match status" value="1"/>
</dbReference>
<dbReference type="PROSITE" id="PS01124">
    <property type="entry name" value="HTH_ARAC_FAMILY_2"/>
    <property type="match status" value="1"/>
</dbReference>
<dbReference type="InterPro" id="IPR050204">
    <property type="entry name" value="AraC_XylS_family_regulators"/>
</dbReference>
<evidence type="ECO:0000256" key="2">
    <source>
        <dbReference type="ARBA" id="ARBA00023125"/>
    </source>
</evidence>
<dbReference type="Pfam" id="PF06719">
    <property type="entry name" value="AraC_N"/>
    <property type="match status" value="1"/>
</dbReference>